<dbReference type="WBParaSite" id="SVE_0219200.1">
    <property type="protein sequence ID" value="SVE_0219200.1"/>
    <property type="gene ID" value="SVE_0219200"/>
</dbReference>
<feature type="domain" description="JmjC" evidence="7">
    <location>
        <begin position="174"/>
        <end position="321"/>
    </location>
</feature>
<dbReference type="SMART" id="SM00558">
    <property type="entry name" value="JmjC"/>
    <property type="match status" value="1"/>
</dbReference>
<dbReference type="STRING" id="75913.A0A0K0F079"/>
<keyword evidence="5" id="KW-0804">Transcription</keyword>
<feature type="compositionally biased region" description="Basic and acidic residues" evidence="6">
    <location>
        <begin position="673"/>
        <end position="690"/>
    </location>
</feature>
<evidence type="ECO:0000259" key="7">
    <source>
        <dbReference type="PROSITE" id="PS51184"/>
    </source>
</evidence>
<dbReference type="SUPFAM" id="SSF51197">
    <property type="entry name" value="Clavaminate synthase-like"/>
    <property type="match status" value="1"/>
</dbReference>
<evidence type="ECO:0000256" key="2">
    <source>
        <dbReference type="ARBA" id="ARBA00023002"/>
    </source>
</evidence>
<dbReference type="GO" id="GO:0046872">
    <property type="term" value="F:metal ion binding"/>
    <property type="evidence" value="ECO:0007669"/>
    <property type="project" value="UniProtKB-KW"/>
</dbReference>
<evidence type="ECO:0000256" key="3">
    <source>
        <dbReference type="ARBA" id="ARBA00023004"/>
    </source>
</evidence>
<dbReference type="AlphaFoldDB" id="A0A0K0F079"/>
<dbReference type="GO" id="GO:0016491">
    <property type="term" value="F:oxidoreductase activity"/>
    <property type="evidence" value="ECO:0007669"/>
    <property type="project" value="UniProtKB-KW"/>
</dbReference>
<dbReference type="PROSITE" id="PS51184">
    <property type="entry name" value="JMJC"/>
    <property type="match status" value="1"/>
</dbReference>
<proteinExistence type="predicted"/>
<dbReference type="Pfam" id="PF02373">
    <property type="entry name" value="JmjC"/>
    <property type="match status" value="1"/>
</dbReference>
<keyword evidence="8" id="KW-1185">Reference proteome</keyword>
<dbReference type="InterPro" id="IPR003347">
    <property type="entry name" value="JmjC_dom"/>
</dbReference>
<name>A0A0K0F079_STRVS</name>
<dbReference type="InterPro" id="IPR050690">
    <property type="entry name" value="JHDM1_Histone_Demethylase"/>
</dbReference>
<keyword evidence="1" id="KW-0479">Metal-binding</keyword>
<feature type="region of interest" description="Disordered" evidence="6">
    <location>
        <begin position="526"/>
        <end position="559"/>
    </location>
</feature>
<keyword evidence="3" id="KW-0408">Iron</keyword>
<feature type="compositionally biased region" description="Basic and acidic residues" evidence="6">
    <location>
        <begin position="532"/>
        <end position="553"/>
    </location>
</feature>
<keyword evidence="4" id="KW-0805">Transcription regulation</keyword>
<organism evidence="8 9">
    <name type="scientific">Strongyloides venezuelensis</name>
    <name type="common">Threadworm</name>
    <dbReference type="NCBI Taxonomy" id="75913"/>
    <lineage>
        <taxon>Eukaryota</taxon>
        <taxon>Metazoa</taxon>
        <taxon>Ecdysozoa</taxon>
        <taxon>Nematoda</taxon>
        <taxon>Chromadorea</taxon>
        <taxon>Rhabditida</taxon>
        <taxon>Tylenchina</taxon>
        <taxon>Panagrolaimomorpha</taxon>
        <taxon>Strongyloidoidea</taxon>
        <taxon>Strongyloididae</taxon>
        <taxon>Strongyloides</taxon>
    </lineage>
</organism>
<evidence type="ECO:0000256" key="6">
    <source>
        <dbReference type="SAM" id="MobiDB-lite"/>
    </source>
</evidence>
<evidence type="ECO:0000313" key="9">
    <source>
        <dbReference type="WBParaSite" id="SVE_0219200.1"/>
    </source>
</evidence>
<evidence type="ECO:0000313" key="8">
    <source>
        <dbReference type="Proteomes" id="UP000035680"/>
    </source>
</evidence>
<dbReference type="Proteomes" id="UP000035680">
    <property type="component" value="Unassembled WGS sequence"/>
</dbReference>
<evidence type="ECO:0000256" key="1">
    <source>
        <dbReference type="ARBA" id="ARBA00022723"/>
    </source>
</evidence>
<evidence type="ECO:0000256" key="5">
    <source>
        <dbReference type="ARBA" id="ARBA00023163"/>
    </source>
</evidence>
<dbReference type="Gene3D" id="2.60.120.650">
    <property type="entry name" value="Cupin"/>
    <property type="match status" value="1"/>
</dbReference>
<feature type="compositionally biased region" description="Basic and acidic residues" evidence="6">
    <location>
        <begin position="7"/>
        <end position="22"/>
    </location>
</feature>
<sequence>MPRKRKSEIQKSVKKSSEDVPPPVKDEDGALFIEGFKYDINKILNDSCYERNDLYKVVQAKELNVTYFRSNGASTPIFVDGTPQELGMMMPDKNYLTIDRIVKICGKALEIDVIKVGKFETIKMSLEEFGKHFLKSPEEREVLLNSLSQEFSYNELSKHVRAPSFVKEMDWVIKYWPDILKVNQLKYIDEKGLSLKRVPNVHCYCLISMKHSYTDFHMDFGGTSVWYHVLKGKKIFWLIPPTEENIKLHEQFMKGCKSTKEFLGETAKDCFRVSLYAGQTFLIPSGFIHAVYTAEDSIVFGGNYIHSLSIPLQLCVHRSETRSRVGEVYKYPFFNELLWYSVAGFVEEATGLVFVNPTLKKRKKQSEYDEDFFKTTFRKFVNTNKNLTECIKFVLKDEDVLKKIFNGQYFIVPDECKKFDEVRSGKTDNDSFDDETFEQIVKRDVIDIWSEDEVSGFFELHEYMSKRSDRSKKILEPVPAGITRPFSLLRAFWKVIVYAKSVKNMVQDELGRSFVDESNDLLISEVQEEDEELKRPIDSSSNEKEKSLESEEKLNDEDIITEEITNDESNNYEEIVDDVSKLETVKKETIPEVSCNDDDQSEIDLKCDEKVTGYEDLETNVKDEETKEETLPDAVNSSDLQHSEKDYVEKVNDDITVAPKNSKEGSENDSLLDDTKHDLDSKEEKKKDDCQTNETSTSTEKNDNDNLITGNNELSSPRNSVTPITEENSPGTKSITSPEENKAHDEICESQKAEENVYKPEDNVLKLGGESNSSMYRRRVSDQRKKVIPTASKTLKEKVEWQGFSGIKCSPKIPRIAPSDNYTIPEKKIKLESDISTTDSTTLVNTPILNHSGFLLEPKSQYKEIHKVDYPKSCTKTTADIVNKTNEVHKILEANMDHR</sequence>
<feature type="compositionally biased region" description="Polar residues" evidence="6">
    <location>
        <begin position="692"/>
        <end position="738"/>
    </location>
</feature>
<keyword evidence="2" id="KW-0560">Oxidoreductase</keyword>
<dbReference type="PANTHER" id="PTHR23123">
    <property type="entry name" value="PHD/F-BOX CONTAINING PROTEIN"/>
    <property type="match status" value="1"/>
</dbReference>
<feature type="compositionally biased region" description="Basic and acidic residues" evidence="6">
    <location>
        <begin position="641"/>
        <end position="653"/>
    </location>
</feature>
<reference evidence="8" key="1">
    <citation type="submission" date="2014-07" db="EMBL/GenBank/DDBJ databases">
        <authorList>
            <person name="Martin A.A"/>
            <person name="De Silva N."/>
        </authorList>
    </citation>
    <scope>NUCLEOTIDE SEQUENCE</scope>
</reference>
<accession>A0A0K0F079</accession>
<reference evidence="9" key="2">
    <citation type="submission" date="2015-08" db="UniProtKB">
        <authorList>
            <consortium name="WormBaseParasite"/>
        </authorList>
    </citation>
    <scope>IDENTIFICATION</scope>
</reference>
<protein>
    <submittedName>
        <fullName evidence="9">JmjC domain-containing protein</fullName>
    </submittedName>
</protein>
<feature type="region of interest" description="Disordered" evidence="6">
    <location>
        <begin position="1"/>
        <end position="22"/>
    </location>
</feature>
<feature type="compositionally biased region" description="Basic and acidic residues" evidence="6">
    <location>
        <begin position="615"/>
        <end position="630"/>
    </location>
</feature>
<feature type="region of interest" description="Disordered" evidence="6">
    <location>
        <begin position="615"/>
        <end position="744"/>
    </location>
</feature>
<evidence type="ECO:0000256" key="4">
    <source>
        <dbReference type="ARBA" id="ARBA00023015"/>
    </source>
</evidence>